<feature type="transmembrane region" description="Helical" evidence="2">
    <location>
        <begin position="879"/>
        <end position="896"/>
    </location>
</feature>
<dbReference type="AlphaFoldDB" id="A0A812MWI5"/>
<protein>
    <submittedName>
        <fullName evidence="3">ANKK1 protein</fullName>
    </submittedName>
</protein>
<feature type="region of interest" description="Disordered" evidence="1">
    <location>
        <begin position="726"/>
        <end position="832"/>
    </location>
</feature>
<dbReference type="OrthoDB" id="445293at2759"/>
<sequence>LARAALAVTHRASVLHDGQYGHRLVDLVNNWNEDTRRMLREELTLHSRAELTQPSSPAPLDDSSLQTNLQTILAEVRHLQHQSAGWCDHCGALGRVAIAQEELTEMVRGHLILERTSTPNRTACATPSTTASDTQATLQKLGTELTSAFEEMQKALKGSATLVEDARRIHDQQPKQPSVALDNEPLLSDLRQVKELIGSASGTSLAADVRDLKESLLLVQRKSEQDSKHLLQQLEYLADIVTVSNSKEEDPPASQYNQQKMLEGLQHVTELISIDHRKAREDAEVVRRSVCVLEAEVCQFKESVTTSLQQSAEEMLRRLKVLEDLVATSQQTAQQKTALQLENVDQKVLLQSSAVADVKQDVLSMKDHVLQCEERLKKAPRQADLTAAVKRTFEEMSQEFHAECRQLYLKPSFQVSFPDSLNQDLREIKEAVETERREREQSTVASSAEFTNLTKEVQKMGQDVQGLEVTVTERVMSEVQHVQDIFAILESNFLGVVRNQLDKATASFSSTTSMFRRSLRRDVEKMLKDTTSGQAHRSQPTAPAAEEPEDATHSCKMIETIFACFSTFEFCLLVTSAMLELQTQERFLAAIAIVLGPYLLNCVVVLIFFFLLTDALARWMRQNWGHAQRLLALAVLRPDWLRVFSLYAPQLRSAPSAWEQRRWQEALRRRTALLQQECDELKLLVRPTEVAHHTPDVEAYRPQVTALHEPQHGMRTPAAAHAHVTLRNHHTSSHQDAPPPLDSSGLAPSAPLRSTSIPAATGAAPPTSPLRNREWDGWLRTHSQQEAQRSTGSGFPSPRSPGSRVSAPGLGRRGPGPGATSPRRGRGGDDQALGIVPHMPKSVQGTAATSVGTLPEAELLPHSCLVCGLAPLSTPKRTVAHYNFFMCVATLAFALYSELPKVWVTVILMSQSVEPVSAIVRVPIVTINGLYLLWCLLLVSHHLLSWCGCRRVTAPTQPPSMLRVSATVSASEDAVVLQWQPGCVTDCIHSARAVGCSQSRSMIWGSMDRPSPIDAFFSLLTIHPNSLKPRFRVSPNH</sequence>
<dbReference type="EMBL" id="CAJNJA010011276">
    <property type="protein sequence ID" value="CAE7269604.1"/>
    <property type="molecule type" value="Genomic_DNA"/>
</dbReference>
<accession>A0A812MWI5</accession>
<keyword evidence="4" id="KW-1185">Reference proteome</keyword>
<keyword evidence="2" id="KW-0812">Transmembrane</keyword>
<keyword evidence="2" id="KW-0472">Membrane</keyword>
<evidence type="ECO:0000256" key="1">
    <source>
        <dbReference type="SAM" id="MobiDB-lite"/>
    </source>
</evidence>
<evidence type="ECO:0000256" key="2">
    <source>
        <dbReference type="SAM" id="Phobius"/>
    </source>
</evidence>
<feature type="compositionally biased region" description="Low complexity" evidence="1">
    <location>
        <begin position="789"/>
        <end position="810"/>
    </location>
</feature>
<reference evidence="3" key="1">
    <citation type="submission" date="2021-02" db="EMBL/GenBank/DDBJ databases">
        <authorList>
            <person name="Dougan E. K."/>
            <person name="Rhodes N."/>
            <person name="Thang M."/>
            <person name="Chan C."/>
        </authorList>
    </citation>
    <scope>NUCLEOTIDE SEQUENCE</scope>
</reference>
<feature type="transmembrane region" description="Helical" evidence="2">
    <location>
        <begin position="587"/>
        <end position="612"/>
    </location>
</feature>
<evidence type="ECO:0000313" key="4">
    <source>
        <dbReference type="Proteomes" id="UP000601435"/>
    </source>
</evidence>
<proteinExistence type="predicted"/>
<comment type="caution">
    <text evidence="3">The sequence shown here is derived from an EMBL/GenBank/DDBJ whole genome shotgun (WGS) entry which is preliminary data.</text>
</comment>
<name>A0A812MWI5_9DINO</name>
<organism evidence="3 4">
    <name type="scientific">Symbiodinium necroappetens</name>
    <dbReference type="NCBI Taxonomy" id="1628268"/>
    <lineage>
        <taxon>Eukaryota</taxon>
        <taxon>Sar</taxon>
        <taxon>Alveolata</taxon>
        <taxon>Dinophyceae</taxon>
        <taxon>Suessiales</taxon>
        <taxon>Symbiodiniaceae</taxon>
        <taxon>Symbiodinium</taxon>
    </lineage>
</organism>
<feature type="transmembrane region" description="Helical" evidence="2">
    <location>
        <begin position="916"/>
        <end position="939"/>
    </location>
</feature>
<keyword evidence="2" id="KW-1133">Transmembrane helix</keyword>
<feature type="non-terminal residue" evidence="3">
    <location>
        <position position="1037"/>
    </location>
</feature>
<dbReference type="Proteomes" id="UP000601435">
    <property type="component" value="Unassembled WGS sequence"/>
</dbReference>
<feature type="compositionally biased region" description="Polar residues" evidence="1">
    <location>
        <begin position="529"/>
        <end position="539"/>
    </location>
</feature>
<feature type="region of interest" description="Disordered" evidence="1">
    <location>
        <begin position="529"/>
        <end position="550"/>
    </location>
</feature>
<feature type="compositionally biased region" description="Low complexity" evidence="1">
    <location>
        <begin position="754"/>
        <end position="765"/>
    </location>
</feature>
<evidence type="ECO:0000313" key="3">
    <source>
        <dbReference type="EMBL" id="CAE7269604.1"/>
    </source>
</evidence>
<gene>
    <name evidence="3" type="primary">ANKK1</name>
    <name evidence="3" type="ORF">SNEC2469_LOCUS6431</name>
</gene>